<dbReference type="OrthoDB" id="5784954at2"/>
<dbReference type="RefSeq" id="WP_025280385.1">
    <property type="nucleotide sequence ID" value="NZ_CP007268.1"/>
</dbReference>
<feature type="coiled-coil region" evidence="1">
    <location>
        <begin position="77"/>
        <end position="106"/>
    </location>
</feature>
<feature type="chain" id="PRO_5004912191" description="DUF4168 domain-containing protein" evidence="3">
    <location>
        <begin position="25"/>
        <end position="139"/>
    </location>
</feature>
<feature type="signal peptide" evidence="3">
    <location>
        <begin position="1"/>
        <end position="24"/>
    </location>
</feature>
<dbReference type="HOGENOM" id="CLU_145906_3_0_6"/>
<evidence type="ECO:0000256" key="1">
    <source>
        <dbReference type="SAM" id="Coils"/>
    </source>
</evidence>
<evidence type="ECO:0000313" key="6">
    <source>
        <dbReference type="Proteomes" id="UP000019442"/>
    </source>
</evidence>
<reference evidence="6" key="2">
    <citation type="submission" date="2014-02" db="EMBL/GenBank/DDBJ databases">
        <title>Draft Genome Sequence of extremely halophilic bacteria Halorhodospira halochloris.</title>
        <authorList>
            <person name="Singh K.S."/>
        </authorList>
    </citation>
    <scope>NUCLEOTIDE SEQUENCE [LARGE SCALE GENOMIC DNA]</scope>
    <source>
        <strain evidence="6">A</strain>
    </source>
</reference>
<feature type="region of interest" description="Disordered" evidence="2">
    <location>
        <begin position="26"/>
        <end position="54"/>
    </location>
</feature>
<feature type="domain" description="DUF4168" evidence="4">
    <location>
        <begin position="55"/>
        <end position="131"/>
    </location>
</feature>
<proteinExistence type="predicted"/>
<keyword evidence="3" id="KW-0732">Signal</keyword>
<name>W8KE80_9GAMM</name>
<reference evidence="5 6" key="1">
    <citation type="journal article" date="2014" name="J Genomics">
        <title>Draft Genome Sequence of the Extremely Halophilic Phototrophic Purple Sulfur Bacterium Halorhodospira halochloris.</title>
        <authorList>
            <person name="Singh K.S."/>
            <person name="Kirksey J."/>
            <person name="Hoff W.D."/>
            <person name="Deole R."/>
        </authorList>
    </citation>
    <scope>NUCLEOTIDE SEQUENCE [LARGE SCALE GENOMIC DNA]</scope>
    <source>
        <strain evidence="5 6">A</strain>
    </source>
</reference>
<protein>
    <recommendedName>
        <fullName evidence="4">DUF4168 domain-containing protein</fullName>
    </recommendedName>
</protein>
<dbReference type="InterPro" id="IPR025433">
    <property type="entry name" value="DUF4168"/>
</dbReference>
<dbReference type="KEGG" id="hhc:M911_01335"/>
<evidence type="ECO:0000259" key="4">
    <source>
        <dbReference type="Pfam" id="PF13767"/>
    </source>
</evidence>
<evidence type="ECO:0000256" key="2">
    <source>
        <dbReference type="SAM" id="MobiDB-lite"/>
    </source>
</evidence>
<evidence type="ECO:0000313" key="5">
    <source>
        <dbReference type="EMBL" id="AHK78069.1"/>
    </source>
</evidence>
<sequence>MEFRKTALTCALATLFALGGTAAAQDWGGQQGGGAQDASPPEHQGAMPGADVDLSDDTIDEFVDAFVEVQKVNDEFAQRLENAADAEQAQALHQEAQQEMVEAVEATGMNVEEYNEVAMALQNDPELLDQVVQMAEERQ</sequence>
<accession>W8KE80</accession>
<keyword evidence="6" id="KW-1185">Reference proteome</keyword>
<keyword evidence="1" id="KW-0175">Coiled coil</keyword>
<dbReference type="Pfam" id="PF13767">
    <property type="entry name" value="DUF4168"/>
    <property type="match status" value="1"/>
</dbReference>
<evidence type="ECO:0000256" key="3">
    <source>
        <dbReference type="SAM" id="SignalP"/>
    </source>
</evidence>
<dbReference type="Proteomes" id="UP000019442">
    <property type="component" value="Chromosome"/>
</dbReference>
<organism evidence="5 6">
    <name type="scientific">Ectothiorhodospira haloalkaliphila</name>
    <dbReference type="NCBI Taxonomy" id="421628"/>
    <lineage>
        <taxon>Bacteria</taxon>
        <taxon>Pseudomonadati</taxon>
        <taxon>Pseudomonadota</taxon>
        <taxon>Gammaproteobacteria</taxon>
        <taxon>Chromatiales</taxon>
        <taxon>Ectothiorhodospiraceae</taxon>
        <taxon>Ectothiorhodospira</taxon>
    </lineage>
</organism>
<dbReference type="AlphaFoldDB" id="W8KE80"/>
<gene>
    <name evidence="5" type="ORF">M911_01335</name>
</gene>
<dbReference type="EMBL" id="CP007268">
    <property type="protein sequence ID" value="AHK78069.1"/>
    <property type="molecule type" value="Genomic_DNA"/>
</dbReference>